<evidence type="ECO:0000259" key="2">
    <source>
        <dbReference type="Pfam" id="PF03807"/>
    </source>
</evidence>
<dbReference type="PANTHER" id="PTHR11645">
    <property type="entry name" value="PYRROLINE-5-CARBOXYLATE REDUCTASE"/>
    <property type="match status" value="1"/>
</dbReference>
<dbReference type="InterPro" id="IPR028939">
    <property type="entry name" value="P5C_Rdtase_cat_N"/>
</dbReference>
<dbReference type="InterPro" id="IPR000304">
    <property type="entry name" value="Pyrroline-COOH_reductase"/>
</dbReference>
<protein>
    <submittedName>
        <fullName evidence="4">Competence protein ComER</fullName>
    </submittedName>
</protein>
<dbReference type="NCBIfam" id="NF005814">
    <property type="entry name" value="PRK07680.1"/>
    <property type="match status" value="1"/>
</dbReference>
<dbReference type="EMBL" id="JACJHX010000002">
    <property type="protein sequence ID" value="MBA9025505.1"/>
    <property type="molecule type" value="Genomic_DNA"/>
</dbReference>
<feature type="domain" description="Pyrroline-5-carboxylate reductase dimerisation" evidence="3">
    <location>
        <begin position="162"/>
        <end position="259"/>
    </location>
</feature>
<gene>
    <name evidence="4" type="ORF">HNP81_000788</name>
</gene>
<dbReference type="Gene3D" id="3.40.50.720">
    <property type="entry name" value="NAD(P)-binding Rossmann-like Domain"/>
    <property type="match status" value="1"/>
</dbReference>
<evidence type="ECO:0000313" key="5">
    <source>
        <dbReference type="Proteomes" id="UP000626697"/>
    </source>
</evidence>
<comment type="similarity">
    <text evidence="1">Belongs to the pyrroline-5-carboxylate reductase family.</text>
</comment>
<dbReference type="PIRSF" id="PIRSF000193">
    <property type="entry name" value="Pyrrol-5-carb_rd"/>
    <property type="match status" value="1"/>
</dbReference>
<dbReference type="SUPFAM" id="SSF51735">
    <property type="entry name" value="NAD(P)-binding Rossmann-fold domains"/>
    <property type="match status" value="1"/>
</dbReference>
<sequence length="275" mass="30215">MKIGVIGTGNMGTVLLESWLEAKAIKEEDLIITNRTLKKALAIQFQYKGVTVVNTAADVAKHADAIFVCVKPLEVLAVLQTIKPYINQDKCVIAITSPISVDQLESQLDCSCARFIPSITNRALSGVSLLSFGKECQSIWKQAITELAKSMSEPVIIENEITRAASDIVSCGPAFFTYLARRFIDGAVQTTKIDEETASILTENMLIGLGELLKKGTYTLPTLQEKVIVKGGITGEGMKILEAETGDMFEHLFIATNEKFTEDIEEVEKQFRTPY</sequence>
<dbReference type="InterPro" id="IPR036291">
    <property type="entry name" value="NAD(P)-bd_dom_sf"/>
</dbReference>
<name>A0ABR6CKF1_9BACI</name>
<dbReference type="Pfam" id="PF14748">
    <property type="entry name" value="P5CR_dimer"/>
    <property type="match status" value="1"/>
</dbReference>
<comment type="caution">
    <text evidence="4">The sequence shown here is derived from an EMBL/GenBank/DDBJ whole genome shotgun (WGS) entry which is preliminary data.</text>
</comment>
<feature type="domain" description="Pyrroline-5-carboxylate reductase catalytic N-terminal" evidence="2">
    <location>
        <begin position="2"/>
        <end position="97"/>
    </location>
</feature>
<dbReference type="SUPFAM" id="SSF48179">
    <property type="entry name" value="6-phosphogluconate dehydrogenase C-terminal domain-like"/>
    <property type="match status" value="1"/>
</dbReference>
<dbReference type="PANTHER" id="PTHR11645:SF51">
    <property type="entry name" value="COME OPERON PROTEIN 4"/>
    <property type="match status" value="1"/>
</dbReference>
<dbReference type="InterPro" id="IPR008927">
    <property type="entry name" value="6-PGluconate_DH-like_C_sf"/>
</dbReference>
<dbReference type="Gene3D" id="1.10.3730.10">
    <property type="entry name" value="ProC C-terminal domain-like"/>
    <property type="match status" value="1"/>
</dbReference>
<keyword evidence="5" id="KW-1185">Reference proteome</keyword>
<organism evidence="4 5">
    <name type="scientific">Peribacillus huizhouensis</name>
    <dbReference type="NCBI Taxonomy" id="1501239"/>
    <lineage>
        <taxon>Bacteria</taxon>
        <taxon>Bacillati</taxon>
        <taxon>Bacillota</taxon>
        <taxon>Bacilli</taxon>
        <taxon>Bacillales</taxon>
        <taxon>Bacillaceae</taxon>
        <taxon>Peribacillus</taxon>
    </lineage>
</organism>
<evidence type="ECO:0000256" key="1">
    <source>
        <dbReference type="ARBA" id="ARBA00005525"/>
    </source>
</evidence>
<dbReference type="Proteomes" id="UP000626697">
    <property type="component" value="Unassembled WGS sequence"/>
</dbReference>
<dbReference type="Pfam" id="PF03807">
    <property type="entry name" value="F420_oxidored"/>
    <property type="match status" value="1"/>
</dbReference>
<reference evidence="4 5" key="1">
    <citation type="submission" date="2020-08" db="EMBL/GenBank/DDBJ databases">
        <title>Genomic Encyclopedia of Type Strains, Phase IV (KMG-IV): sequencing the most valuable type-strain genomes for metagenomic binning, comparative biology and taxonomic classification.</title>
        <authorList>
            <person name="Goeker M."/>
        </authorList>
    </citation>
    <scope>NUCLEOTIDE SEQUENCE [LARGE SCALE GENOMIC DNA]</scope>
    <source>
        <strain evidence="4 5">DSM 105481</strain>
    </source>
</reference>
<evidence type="ECO:0000259" key="3">
    <source>
        <dbReference type="Pfam" id="PF14748"/>
    </source>
</evidence>
<accession>A0ABR6CKF1</accession>
<dbReference type="RefSeq" id="WP_182501609.1">
    <property type="nucleotide sequence ID" value="NZ_JACJHX010000002.1"/>
</dbReference>
<proteinExistence type="inferred from homology"/>
<evidence type="ECO:0000313" key="4">
    <source>
        <dbReference type="EMBL" id="MBA9025505.1"/>
    </source>
</evidence>
<dbReference type="InterPro" id="IPR029036">
    <property type="entry name" value="P5CR_dimer"/>
</dbReference>